<reference evidence="2" key="2">
    <citation type="submission" date="2020-09" db="EMBL/GenBank/DDBJ databases">
        <authorList>
            <person name="Sun Q."/>
            <person name="Zhou Y."/>
        </authorList>
    </citation>
    <scope>NUCLEOTIDE SEQUENCE</scope>
    <source>
        <strain evidence="2">CGMCC 1.15448</strain>
    </source>
</reference>
<evidence type="ECO:0008006" key="4">
    <source>
        <dbReference type="Google" id="ProtNLM"/>
    </source>
</evidence>
<dbReference type="RefSeq" id="WP_188928726.1">
    <property type="nucleotide sequence ID" value="NZ_BMJC01000001.1"/>
</dbReference>
<feature type="transmembrane region" description="Helical" evidence="1">
    <location>
        <begin position="125"/>
        <end position="146"/>
    </location>
</feature>
<proteinExistence type="predicted"/>
<protein>
    <recommendedName>
        <fullName evidence="4">Sulfatase N-terminal domain-containing protein</fullName>
    </recommendedName>
</protein>
<accession>A0A8J2XQY8</accession>
<feature type="transmembrane region" description="Helical" evidence="1">
    <location>
        <begin position="64"/>
        <end position="82"/>
    </location>
</feature>
<keyword evidence="3" id="KW-1185">Reference proteome</keyword>
<keyword evidence="1" id="KW-0472">Membrane</keyword>
<organism evidence="2 3">
    <name type="scientific">Puia dinghuensis</name>
    <dbReference type="NCBI Taxonomy" id="1792502"/>
    <lineage>
        <taxon>Bacteria</taxon>
        <taxon>Pseudomonadati</taxon>
        <taxon>Bacteroidota</taxon>
        <taxon>Chitinophagia</taxon>
        <taxon>Chitinophagales</taxon>
        <taxon>Chitinophagaceae</taxon>
        <taxon>Puia</taxon>
    </lineage>
</organism>
<gene>
    <name evidence="2" type="ORF">GCM10011511_07660</name>
</gene>
<feature type="transmembrane region" description="Helical" evidence="1">
    <location>
        <begin position="37"/>
        <end position="57"/>
    </location>
</feature>
<dbReference type="Proteomes" id="UP000607559">
    <property type="component" value="Unassembled WGS sequence"/>
</dbReference>
<name>A0A8J2XQY8_9BACT</name>
<keyword evidence="1" id="KW-1133">Transmembrane helix</keyword>
<keyword evidence="1" id="KW-0812">Transmembrane</keyword>
<evidence type="ECO:0000313" key="3">
    <source>
        <dbReference type="Proteomes" id="UP000607559"/>
    </source>
</evidence>
<evidence type="ECO:0000256" key="1">
    <source>
        <dbReference type="SAM" id="Phobius"/>
    </source>
</evidence>
<feature type="transmembrane region" description="Helical" evidence="1">
    <location>
        <begin position="94"/>
        <end position="113"/>
    </location>
</feature>
<reference evidence="2" key="1">
    <citation type="journal article" date="2014" name="Int. J. Syst. Evol. Microbiol.">
        <title>Complete genome sequence of Corynebacterium casei LMG S-19264T (=DSM 44701T), isolated from a smear-ripened cheese.</title>
        <authorList>
            <consortium name="US DOE Joint Genome Institute (JGI-PGF)"/>
            <person name="Walter F."/>
            <person name="Albersmeier A."/>
            <person name="Kalinowski J."/>
            <person name="Ruckert C."/>
        </authorList>
    </citation>
    <scope>NUCLEOTIDE SEQUENCE</scope>
    <source>
        <strain evidence="2">CGMCC 1.15448</strain>
    </source>
</reference>
<dbReference type="InterPro" id="IPR017850">
    <property type="entry name" value="Alkaline_phosphatase_core_sf"/>
</dbReference>
<sequence>MKIPAANRSFFLFLFPLFFVFHGFVRNARFIRVTDCLVLTGAYFLAALILYLLFYALLRNSINAALVASFVMAFYLFFGFIHDPLRKHSIFLHRYSILLPVFLGLTVLLTLYLRKKAPFTRLSLYLNLLFLLSILYDGATLTWQSLQSRSPRFSTVAVFSEGQPACDTCAKPDIYLLVFDEYTGSRTLRDVYHYDNHGLDSFLEAQGFHIQGKSRSNYWFTSFSMASMLNMSYLNGISHPQALTSDDYTNVWEPLRKSEVVNSLIAKGYDIVNLSPFDLPGHPSTVSQPFIATNTKLITYHTLADYLERDFGYVLQRFIPRASKLGNVYKTNETVISRTIQASSLHPARPRFIYMHVALPHSPFLFDSSLHRRSPEATNVDFRLKDYLDYLPYTNLQAKQLITAIKGNSGGKAVILFMSDHGVRAWHDVSDFSYFFNNQNAVYFPDRGYSCLYDSISNVNQFRVVFNKLFRSNLPLLRDSTIFLQDSE</sequence>
<dbReference type="AlphaFoldDB" id="A0A8J2XQY8"/>
<evidence type="ECO:0000313" key="2">
    <source>
        <dbReference type="EMBL" id="GGA87033.1"/>
    </source>
</evidence>
<dbReference type="EMBL" id="BMJC01000001">
    <property type="protein sequence ID" value="GGA87033.1"/>
    <property type="molecule type" value="Genomic_DNA"/>
</dbReference>
<dbReference type="Gene3D" id="3.40.720.10">
    <property type="entry name" value="Alkaline Phosphatase, subunit A"/>
    <property type="match status" value="1"/>
</dbReference>
<comment type="caution">
    <text evidence="2">The sequence shown here is derived from an EMBL/GenBank/DDBJ whole genome shotgun (WGS) entry which is preliminary data.</text>
</comment>
<dbReference type="SUPFAM" id="SSF53649">
    <property type="entry name" value="Alkaline phosphatase-like"/>
    <property type="match status" value="1"/>
</dbReference>